<dbReference type="GO" id="GO:0004497">
    <property type="term" value="F:monooxygenase activity"/>
    <property type="evidence" value="ECO:0007669"/>
    <property type="project" value="UniProtKB-KW"/>
</dbReference>
<dbReference type="AlphaFoldDB" id="A0A1W6TCM3"/>
<protein>
    <submittedName>
        <fullName evidence="2">Antibiotic biosynthesis monooxygenase</fullName>
    </submittedName>
</protein>
<name>A0A1W6TCM3_VIBAL</name>
<keyword evidence="2" id="KW-0560">Oxidoreductase</keyword>
<dbReference type="InterPro" id="IPR011008">
    <property type="entry name" value="Dimeric_a/b-barrel"/>
</dbReference>
<dbReference type="Pfam" id="PF03992">
    <property type="entry name" value="ABM"/>
    <property type="match status" value="1"/>
</dbReference>
<dbReference type="Gene3D" id="3.30.70.100">
    <property type="match status" value="1"/>
</dbReference>
<gene>
    <name evidence="2" type="ORF">K05K4_18000</name>
</gene>
<dbReference type="InterPro" id="IPR007138">
    <property type="entry name" value="ABM_dom"/>
</dbReference>
<evidence type="ECO:0000259" key="1">
    <source>
        <dbReference type="Pfam" id="PF03992"/>
    </source>
</evidence>
<sequence>MSKVTLKGFILVPEKDLELVKHALITHKRLTLEEPGCLSFLVTQSSTNPFRFDVYEEFVDKASFKQHQERVQASHWGKVTANVKRQYEIFECVHD</sequence>
<organism evidence="2">
    <name type="scientific">Vibrio alginolyticus</name>
    <dbReference type="NCBI Taxonomy" id="663"/>
    <lineage>
        <taxon>Bacteria</taxon>
        <taxon>Pseudomonadati</taxon>
        <taxon>Pseudomonadota</taxon>
        <taxon>Gammaproteobacteria</taxon>
        <taxon>Vibrionales</taxon>
        <taxon>Vibrionaceae</taxon>
        <taxon>Vibrio</taxon>
    </lineage>
</organism>
<evidence type="ECO:0000313" key="2">
    <source>
        <dbReference type="EMBL" id="ARP18634.1"/>
    </source>
</evidence>
<accession>A0A1W6TCM3</accession>
<reference evidence="2" key="1">
    <citation type="submission" date="2016-10" db="EMBL/GenBank/DDBJ databases">
        <title>The High Quality Genome of Vibrio alginolyticus K01M1.</title>
        <authorList>
            <person name="Wendling C."/>
            <person name="Chibani C.M."/>
            <person name="Hertel R."/>
            <person name="Sproer C."/>
            <person name="Bunk B."/>
            <person name="Overmann J."/>
            <person name="Roth O."/>
            <person name="Liesegang H."/>
        </authorList>
    </citation>
    <scope>NUCLEOTIDE SEQUENCE</scope>
    <source>
        <strain evidence="2">K05K4</strain>
    </source>
</reference>
<dbReference type="EMBL" id="CP017902">
    <property type="protein sequence ID" value="ARP18634.1"/>
    <property type="molecule type" value="Genomic_DNA"/>
</dbReference>
<proteinExistence type="predicted"/>
<feature type="domain" description="ABM" evidence="1">
    <location>
        <begin position="26"/>
        <end position="73"/>
    </location>
</feature>
<dbReference type="RefSeq" id="WP_053306982.1">
    <property type="nucleotide sequence ID" value="NZ_CP014040.1"/>
</dbReference>
<dbReference type="SUPFAM" id="SSF54909">
    <property type="entry name" value="Dimeric alpha+beta barrel"/>
    <property type="match status" value="1"/>
</dbReference>
<keyword evidence="2" id="KW-0503">Monooxygenase</keyword>